<accession>A0ABY2RKU7</accession>
<evidence type="ECO:0000256" key="1">
    <source>
        <dbReference type="SAM" id="MobiDB-lite"/>
    </source>
</evidence>
<feature type="region of interest" description="Disordered" evidence="1">
    <location>
        <begin position="69"/>
        <end position="117"/>
    </location>
</feature>
<comment type="caution">
    <text evidence="2">The sequence shown here is derived from an EMBL/GenBank/DDBJ whole genome shotgun (WGS) entry which is preliminary data.</text>
</comment>
<dbReference type="RefSeq" id="WP_136909273.1">
    <property type="nucleotide sequence ID" value="NZ_SUMD01000004.1"/>
</dbReference>
<gene>
    <name evidence="2" type="ORF">FCG67_09570</name>
</gene>
<dbReference type="Proteomes" id="UP000305109">
    <property type="component" value="Unassembled WGS sequence"/>
</dbReference>
<reference evidence="2 3" key="1">
    <citation type="submission" date="2019-04" db="EMBL/GenBank/DDBJ databases">
        <title>Rhodococcus oryzae sp. nov., a novel actinomycete isolated from rhizosphere soil of rice (Oryza sativa L.).</title>
        <authorList>
            <person name="Li C."/>
        </authorList>
    </citation>
    <scope>NUCLEOTIDE SEQUENCE [LARGE SCALE GENOMIC DNA]</scope>
    <source>
        <strain evidence="2 3">NEAU-CX67</strain>
    </source>
</reference>
<sequence>MVKTLFFAAGAAVGFVLGTRAGRQTYEKMRDQSVELWHNPAVKEKVSGATETVKDKAPKLQQKVGALAKKATHHGADGADTSAITASAAGAPLEEAATPTPAAEPPVSPPMGGKRTP</sequence>
<evidence type="ECO:0000313" key="2">
    <source>
        <dbReference type="EMBL" id="TJZ78301.1"/>
    </source>
</evidence>
<evidence type="ECO:0000313" key="3">
    <source>
        <dbReference type="Proteomes" id="UP000305109"/>
    </source>
</evidence>
<dbReference type="EMBL" id="SUMD01000004">
    <property type="protein sequence ID" value="TJZ78301.1"/>
    <property type="molecule type" value="Genomic_DNA"/>
</dbReference>
<keyword evidence="3" id="KW-1185">Reference proteome</keyword>
<protein>
    <submittedName>
        <fullName evidence="2">YtxH domain-containing protein</fullName>
    </submittedName>
</protein>
<name>A0ABY2RKU7_9NOCA</name>
<proteinExistence type="predicted"/>
<feature type="compositionally biased region" description="Low complexity" evidence="1">
    <location>
        <begin position="85"/>
        <end position="101"/>
    </location>
</feature>
<organism evidence="2 3">
    <name type="scientific">Rhodococcus oryzae</name>
    <dbReference type="NCBI Taxonomy" id="2571143"/>
    <lineage>
        <taxon>Bacteria</taxon>
        <taxon>Bacillati</taxon>
        <taxon>Actinomycetota</taxon>
        <taxon>Actinomycetes</taxon>
        <taxon>Mycobacteriales</taxon>
        <taxon>Nocardiaceae</taxon>
        <taxon>Rhodococcus</taxon>
    </lineage>
</organism>